<evidence type="ECO:0000313" key="1">
    <source>
        <dbReference type="EMBL" id="EUB54605.1"/>
    </source>
</evidence>
<comment type="caution">
    <text evidence="1">The sequence shown here is derived from an EMBL/GenBank/DDBJ whole genome shotgun (WGS) entry which is preliminary data.</text>
</comment>
<sequence>MSGQKVIKARRSTDFDQAKRTAMRTALEEVPSRCTIALTSLAVIKKAISLTSTLPIGYLISVTNNL</sequence>
<proteinExistence type="predicted"/>
<dbReference type="CTD" id="36346258"/>
<keyword evidence="2" id="KW-1185">Reference proteome</keyword>
<dbReference type="KEGG" id="egl:EGR_10543"/>
<dbReference type="Proteomes" id="UP000019149">
    <property type="component" value="Unassembled WGS sequence"/>
</dbReference>
<dbReference type="AlphaFoldDB" id="W6U0G7"/>
<dbReference type="GeneID" id="36346258"/>
<accession>W6U0G7</accession>
<reference evidence="1 2" key="1">
    <citation type="journal article" date="2013" name="Nat. Genet.">
        <title>The genome of the hydatid tapeworm Echinococcus granulosus.</title>
        <authorList>
            <person name="Zheng H."/>
            <person name="Zhang W."/>
            <person name="Zhang L."/>
            <person name="Zhang Z."/>
            <person name="Li J."/>
            <person name="Lu G."/>
            <person name="Zhu Y."/>
            <person name="Wang Y."/>
            <person name="Huang Y."/>
            <person name="Liu J."/>
            <person name="Kang H."/>
            <person name="Chen J."/>
            <person name="Wang L."/>
            <person name="Chen A."/>
            <person name="Yu S."/>
            <person name="Gao Z."/>
            <person name="Jin L."/>
            <person name="Gu W."/>
            <person name="Wang Z."/>
            <person name="Zhao L."/>
            <person name="Shi B."/>
            <person name="Wen H."/>
            <person name="Lin R."/>
            <person name="Jones M.K."/>
            <person name="Brejova B."/>
            <person name="Vinar T."/>
            <person name="Zhao G."/>
            <person name="McManus D.P."/>
            <person name="Chen Z."/>
            <person name="Zhou Y."/>
            <person name="Wang S."/>
        </authorList>
    </citation>
    <scope>NUCLEOTIDE SEQUENCE [LARGE SCALE GENOMIC DNA]</scope>
</reference>
<dbReference type="RefSeq" id="XP_024345801.1">
    <property type="nucleotide sequence ID" value="XM_024499792.1"/>
</dbReference>
<evidence type="ECO:0000313" key="2">
    <source>
        <dbReference type="Proteomes" id="UP000019149"/>
    </source>
</evidence>
<dbReference type="EMBL" id="APAU02000231">
    <property type="protein sequence ID" value="EUB54605.1"/>
    <property type="molecule type" value="Genomic_DNA"/>
</dbReference>
<name>W6U0G7_ECHGR</name>
<gene>
    <name evidence="1" type="ORF">EGR_10543</name>
</gene>
<organism evidence="1 2">
    <name type="scientific">Echinococcus granulosus</name>
    <name type="common">Hydatid tapeworm</name>
    <dbReference type="NCBI Taxonomy" id="6210"/>
    <lineage>
        <taxon>Eukaryota</taxon>
        <taxon>Metazoa</taxon>
        <taxon>Spiralia</taxon>
        <taxon>Lophotrochozoa</taxon>
        <taxon>Platyhelminthes</taxon>
        <taxon>Cestoda</taxon>
        <taxon>Eucestoda</taxon>
        <taxon>Cyclophyllidea</taxon>
        <taxon>Taeniidae</taxon>
        <taxon>Echinococcus</taxon>
        <taxon>Echinococcus granulosus group</taxon>
    </lineage>
</organism>
<protein>
    <submittedName>
        <fullName evidence="1">Uncharacterized protein</fullName>
    </submittedName>
</protein>